<feature type="region of interest" description="Disordered" evidence="1">
    <location>
        <begin position="1"/>
        <end position="66"/>
    </location>
</feature>
<feature type="compositionally biased region" description="Polar residues" evidence="1">
    <location>
        <begin position="1"/>
        <end position="11"/>
    </location>
</feature>
<proteinExistence type="predicted"/>
<dbReference type="KEGG" id="mmyr:MXMO3_01224"/>
<evidence type="ECO:0000313" key="2">
    <source>
        <dbReference type="EMBL" id="AVX03755.1"/>
    </source>
</evidence>
<organism evidence="2 3">
    <name type="scientific">Maritalea myrionectae</name>
    <dbReference type="NCBI Taxonomy" id="454601"/>
    <lineage>
        <taxon>Bacteria</taxon>
        <taxon>Pseudomonadati</taxon>
        <taxon>Pseudomonadota</taxon>
        <taxon>Alphaproteobacteria</taxon>
        <taxon>Hyphomicrobiales</taxon>
        <taxon>Devosiaceae</taxon>
        <taxon>Maritalea</taxon>
    </lineage>
</organism>
<gene>
    <name evidence="2" type="ORF">MXMO3_01224</name>
</gene>
<dbReference type="Proteomes" id="UP000258927">
    <property type="component" value="Chromosome"/>
</dbReference>
<keyword evidence="3" id="KW-1185">Reference proteome</keyword>
<name>A0A2R4MCV0_9HYPH</name>
<dbReference type="EMBL" id="CP021330">
    <property type="protein sequence ID" value="AVX03755.1"/>
    <property type="molecule type" value="Genomic_DNA"/>
</dbReference>
<feature type="compositionally biased region" description="Basic and acidic residues" evidence="1">
    <location>
        <begin position="23"/>
        <end position="51"/>
    </location>
</feature>
<evidence type="ECO:0000313" key="3">
    <source>
        <dbReference type="Proteomes" id="UP000258927"/>
    </source>
</evidence>
<evidence type="ECO:0000256" key="1">
    <source>
        <dbReference type="SAM" id="MobiDB-lite"/>
    </source>
</evidence>
<protein>
    <submittedName>
        <fullName evidence="2">Uncharacterized protein</fullName>
    </submittedName>
</protein>
<dbReference type="RefSeq" id="WP_027834614.1">
    <property type="nucleotide sequence ID" value="NZ_CP021330.1"/>
</dbReference>
<dbReference type="AlphaFoldDB" id="A0A2R4MCV0"/>
<reference evidence="2 3" key="1">
    <citation type="submission" date="2017-05" db="EMBL/GenBank/DDBJ databases">
        <title>Genome Analysis of Maritalea myrionectae HL2708#5.</title>
        <authorList>
            <consortium name="Cotde Inc.-PKNU"/>
            <person name="Jang D."/>
            <person name="Oh H.-M."/>
        </authorList>
    </citation>
    <scope>NUCLEOTIDE SEQUENCE [LARGE SCALE GENOMIC DNA]</scope>
    <source>
        <strain evidence="2 3">HL2708#5</strain>
    </source>
</reference>
<accession>A0A2R4MCV0</accession>
<sequence>MSSISAVSQPAQYVRSEPPAPPAKEKGEVEQLEAKKTAFDEFAEKKTDETKAPPADGTGRLVDIQA</sequence>